<dbReference type="Proteomes" id="UP001278766">
    <property type="component" value="Unassembled WGS sequence"/>
</dbReference>
<proteinExistence type="predicted"/>
<name>A0AAE0LQN9_9PEZI</name>
<gene>
    <name evidence="1" type="ORF">B0H64DRAFT_211004</name>
</gene>
<keyword evidence="2" id="KW-1185">Reference proteome</keyword>
<dbReference type="GeneID" id="87836377"/>
<evidence type="ECO:0000313" key="1">
    <source>
        <dbReference type="EMBL" id="KAK3293344.1"/>
    </source>
</evidence>
<reference evidence="1" key="2">
    <citation type="submission" date="2023-06" db="EMBL/GenBank/DDBJ databases">
        <authorList>
            <consortium name="Lawrence Berkeley National Laboratory"/>
            <person name="Haridas S."/>
            <person name="Hensen N."/>
            <person name="Bonometti L."/>
            <person name="Westerberg I."/>
            <person name="Brannstrom I.O."/>
            <person name="Guillou S."/>
            <person name="Cros-Aarteil S."/>
            <person name="Calhoun S."/>
            <person name="Kuo A."/>
            <person name="Mondo S."/>
            <person name="Pangilinan J."/>
            <person name="Riley R."/>
            <person name="Labutti K."/>
            <person name="Andreopoulos B."/>
            <person name="Lipzen A."/>
            <person name="Chen C."/>
            <person name="Yanf M."/>
            <person name="Daum C."/>
            <person name="Ng V."/>
            <person name="Clum A."/>
            <person name="Steindorff A."/>
            <person name="Ohm R."/>
            <person name="Martin F."/>
            <person name="Silar P."/>
            <person name="Natvig D."/>
            <person name="Lalanne C."/>
            <person name="Gautier V."/>
            <person name="Ament-Velasquez S.L."/>
            <person name="Kruys A."/>
            <person name="Hutchinson M.I."/>
            <person name="Powell A.J."/>
            <person name="Barry K."/>
            <person name="Miller A.N."/>
            <person name="Grigoriev I.V."/>
            <person name="Debuchy R."/>
            <person name="Gladieux P."/>
            <person name="Thoren M.H."/>
            <person name="Johannesson H."/>
        </authorList>
    </citation>
    <scope>NUCLEOTIDE SEQUENCE</scope>
    <source>
        <strain evidence="1">CBS 168.71</strain>
    </source>
</reference>
<comment type="caution">
    <text evidence="1">The sequence shown here is derived from an EMBL/GenBank/DDBJ whole genome shotgun (WGS) entry which is preliminary data.</text>
</comment>
<dbReference type="RefSeq" id="XP_062656858.1">
    <property type="nucleotide sequence ID" value="XM_062799429.1"/>
</dbReference>
<evidence type="ECO:0000313" key="2">
    <source>
        <dbReference type="Proteomes" id="UP001278766"/>
    </source>
</evidence>
<sequence>MYLEKVSDVVNAFPVDLIPCVYAWCPVRSRGHRSRLRSGGQLHLVPFHHLNDEAPRVTYLVRSSVISLKSNVESENPEQAPVAVALETTNCMLPPTHTNHEERTTSRDLVVGRQICSQSVPQGRMIRSRRVAWLGKDALSRRRNAAGCCAACRSAGAKGDGEQEHGTRIAESMERFWNYDLPLLYPVERLCGGRGAQGNRCGVQCQRGIASKRESWEKGFLPRRRMGGLGAWVGWLMIGCDSAS</sequence>
<organism evidence="1 2">
    <name type="scientific">Chaetomium fimeti</name>
    <dbReference type="NCBI Taxonomy" id="1854472"/>
    <lineage>
        <taxon>Eukaryota</taxon>
        <taxon>Fungi</taxon>
        <taxon>Dikarya</taxon>
        <taxon>Ascomycota</taxon>
        <taxon>Pezizomycotina</taxon>
        <taxon>Sordariomycetes</taxon>
        <taxon>Sordariomycetidae</taxon>
        <taxon>Sordariales</taxon>
        <taxon>Chaetomiaceae</taxon>
        <taxon>Chaetomium</taxon>
    </lineage>
</organism>
<reference evidence="1" key="1">
    <citation type="journal article" date="2023" name="Mol. Phylogenet. Evol.">
        <title>Genome-scale phylogeny and comparative genomics of the fungal order Sordariales.</title>
        <authorList>
            <person name="Hensen N."/>
            <person name="Bonometti L."/>
            <person name="Westerberg I."/>
            <person name="Brannstrom I.O."/>
            <person name="Guillou S."/>
            <person name="Cros-Aarteil S."/>
            <person name="Calhoun S."/>
            <person name="Haridas S."/>
            <person name="Kuo A."/>
            <person name="Mondo S."/>
            <person name="Pangilinan J."/>
            <person name="Riley R."/>
            <person name="LaButti K."/>
            <person name="Andreopoulos B."/>
            <person name="Lipzen A."/>
            <person name="Chen C."/>
            <person name="Yan M."/>
            <person name="Daum C."/>
            <person name="Ng V."/>
            <person name="Clum A."/>
            <person name="Steindorff A."/>
            <person name="Ohm R.A."/>
            <person name="Martin F."/>
            <person name="Silar P."/>
            <person name="Natvig D.O."/>
            <person name="Lalanne C."/>
            <person name="Gautier V."/>
            <person name="Ament-Velasquez S.L."/>
            <person name="Kruys A."/>
            <person name="Hutchinson M.I."/>
            <person name="Powell A.J."/>
            <person name="Barry K."/>
            <person name="Miller A.N."/>
            <person name="Grigoriev I.V."/>
            <person name="Debuchy R."/>
            <person name="Gladieux P."/>
            <person name="Hiltunen Thoren M."/>
            <person name="Johannesson H."/>
        </authorList>
    </citation>
    <scope>NUCLEOTIDE SEQUENCE</scope>
    <source>
        <strain evidence="1">CBS 168.71</strain>
    </source>
</reference>
<protein>
    <submittedName>
        <fullName evidence="1">Uncharacterized protein</fullName>
    </submittedName>
</protein>
<dbReference type="AlphaFoldDB" id="A0AAE0LQN9"/>
<accession>A0AAE0LQN9</accession>
<dbReference type="EMBL" id="JAUEPN010000006">
    <property type="protein sequence ID" value="KAK3293344.1"/>
    <property type="molecule type" value="Genomic_DNA"/>
</dbReference>